<dbReference type="Proteomes" id="UP001442494">
    <property type="component" value="Unassembled WGS sequence"/>
</dbReference>
<dbReference type="InterPro" id="IPR037522">
    <property type="entry name" value="HD_GYP_dom"/>
</dbReference>
<proteinExistence type="predicted"/>
<dbReference type="Pfam" id="PF17150">
    <property type="entry name" value="CHASE6_C"/>
    <property type="match status" value="1"/>
</dbReference>
<dbReference type="Gene3D" id="1.10.3210.10">
    <property type="entry name" value="Hypothetical protein af1432"/>
    <property type="match status" value="1"/>
</dbReference>
<keyword evidence="3" id="KW-1185">Reference proteome</keyword>
<dbReference type="InterPro" id="IPR033415">
    <property type="entry name" value="CHASE6_C"/>
</dbReference>
<dbReference type="RefSeq" id="WP_190424763.1">
    <property type="nucleotide sequence ID" value="NZ_JAMPKK010000014.1"/>
</dbReference>
<feature type="domain" description="HD-GYP" evidence="1">
    <location>
        <begin position="241"/>
        <end position="442"/>
    </location>
</feature>
<dbReference type="EMBL" id="JAMPKK010000014">
    <property type="protein sequence ID" value="MEP0864501.1"/>
    <property type="molecule type" value="Genomic_DNA"/>
</dbReference>
<gene>
    <name evidence="2" type="ORF">NDI37_08460</name>
</gene>
<evidence type="ECO:0000313" key="2">
    <source>
        <dbReference type="EMBL" id="MEP0864501.1"/>
    </source>
</evidence>
<dbReference type="PANTHER" id="PTHR45228">
    <property type="entry name" value="CYCLIC DI-GMP PHOSPHODIESTERASE TM_0186-RELATED"/>
    <property type="match status" value="1"/>
</dbReference>
<comment type="caution">
    <text evidence="2">The sequence shown here is derived from an EMBL/GenBank/DDBJ whole genome shotgun (WGS) entry which is preliminary data.</text>
</comment>
<dbReference type="Pfam" id="PF10069">
    <property type="entry name" value="DICT"/>
    <property type="match status" value="1"/>
</dbReference>
<protein>
    <submittedName>
        <fullName evidence="2">Metal-dependent phosphohydrolase</fullName>
    </submittedName>
</protein>
<accession>A0ABV0JPB8</accession>
<dbReference type="PROSITE" id="PS51832">
    <property type="entry name" value="HD_GYP"/>
    <property type="match status" value="1"/>
</dbReference>
<name>A0ABV0JPB8_9CYAN</name>
<dbReference type="InterPro" id="IPR052020">
    <property type="entry name" value="Cyclic_di-GMP/3'3'-cGAMP_PDE"/>
</dbReference>
<dbReference type="Pfam" id="PF13487">
    <property type="entry name" value="HD_5"/>
    <property type="match status" value="1"/>
</dbReference>
<dbReference type="InterPro" id="IPR019278">
    <property type="entry name" value="DICT_dom"/>
</dbReference>
<sequence length="470" mass="51855">MLEGSILQQLEAAHKTGKRPIRFGVYYKNTLVSLCHALEDHILTEDSLPLVIAAFQRGKWYLQEADRYGEIAQKAGQIVIMAAADAGFKEHPTSQMPNVALVGLDPADPVAEEWHLIIISPTYTAMVLCQELSAEDYGTAGKPASDLERKFYGLWTFEPELVKETVDLAIAHIAPYDPELEKKLLAIRDNIHPSLASSEQLSVVVSRVIDYLQDGQEDILSTGEHSNIPTGSRQQALDRNLVSNEVQAFLRMAQLMDMADVTNPMAAAEVVALSEMMGQILDLPAWQMKRMRLAGLLHRIDPLQSAESILEPSMTKLYDDEAPSCPLTCPLVPGAQALRTMPQLRAVAQIVTHQSEWWNGMGTPAGLAGDEIPLESRILALVADFQCRLAKARKSHPDSEENLSKALDECRQKQGDRFDPKLVETLSLLVMGMQQGLILPVSPTKVTTAMWLLDANLYSGTTTQPNRVAN</sequence>
<dbReference type="PANTHER" id="PTHR45228:SF1">
    <property type="entry name" value="CYCLIC DI-GMP PHOSPHODIESTERASE TM_0186"/>
    <property type="match status" value="1"/>
</dbReference>
<organism evidence="2 3">
    <name type="scientific">Funiculus sociatus GB2-A5</name>
    <dbReference type="NCBI Taxonomy" id="2933946"/>
    <lineage>
        <taxon>Bacteria</taxon>
        <taxon>Bacillati</taxon>
        <taxon>Cyanobacteriota</taxon>
        <taxon>Cyanophyceae</taxon>
        <taxon>Coleofasciculales</taxon>
        <taxon>Coleofasciculaceae</taxon>
        <taxon>Funiculus</taxon>
    </lineage>
</organism>
<evidence type="ECO:0000259" key="1">
    <source>
        <dbReference type="PROSITE" id="PS51832"/>
    </source>
</evidence>
<evidence type="ECO:0000313" key="3">
    <source>
        <dbReference type="Proteomes" id="UP001442494"/>
    </source>
</evidence>
<reference evidence="2 3" key="1">
    <citation type="submission" date="2022-04" db="EMBL/GenBank/DDBJ databases">
        <title>Positive selection, recombination, and allopatry shape intraspecific diversity of widespread and dominant cyanobacteria.</title>
        <authorList>
            <person name="Wei J."/>
            <person name="Shu W."/>
            <person name="Hu C."/>
        </authorList>
    </citation>
    <scope>NUCLEOTIDE SEQUENCE [LARGE SCALE GENOMIC DNA]</scope>
    <source>
        <strain evidence="2 3">GB2-A5</strain>
    </source>
</reference>